<name>A0A7R9GWM7_TIMCR</name>
<proteinExistence type="predicted"/>
<protein>
    <submittedName>
        <fullName evidence="2">Uncharacterized protein</fullName>
    </submittedName>
</protein>
<feature type="region of interest" description="Disordered" evidence="1">
    <location>
        <begin position="23"/>
        <end position="55"/>
    </location>
</feature>
<accession>A0A7R9GWM7</accession>
<feature type="compositionally biased region" description="Low complexity" evidence="1">
    <location>
        <begin position="32"/>
        <end position="46"/>
    </location>
</feature>
<gene>
    <name evidence="2" type="ORF">TCEB3V08_LOCUS5450</name>
</gene>
<sequence length="88" mass="9506">MIKKAVQAESLRDKAMKYYTECQSERAQASASNPSLSSFGSKGSSMGERDTPHDTGSLEIVATTNLTGAVKLPHCRSRFLPLLRGSIC</sequence>
<evidence type="ECO:0000256" key="1">
    <source>
        <dbReference type="SAM" id="MobiDB-lite"/>
    </source>
</evidence>
<reference evidence="2" key="1">
    <citation type="submission" date="2020-11" db="EMBL/GenBank/DDBJ databases">
        <authorList>
            <person name="Tran Van P."/>
        </authorList>
    </citation>
    <scope>NUCLEOTIDE SEQUENCE</scope>
</reference>
<organism evidence="2">
    <name type="scientific">Timema cristinae</name>
    <name type="common">Walking stick</name>
    <dbReference type="NCBI Taxonomy" id="61476"/>
    <lineage>
        <taxon>Eukaryota</taxon>
        <taxon>Metazoa</taxon>
        <taxon>Ecdysozoa</taxon>
        <taxon>Arthropoda</taxon>
        <taxon>Hexapoda</taxon>
        <taxon>Insecta</taxon>
        <taxon>Pterygota</taxon>
        <taxon>Neoptera</taxon>
        <taxon>Polyneoptera</taxon>
        <taxon>Phasmatodea</taxon>
        <taxon>Timematodea</taxon>
        <taxon>Timematoidea</taxon>
        <taxon>Timematidae</taxon>
        <taxon>Timema</taxon>
    </lineage>
</organism>
<dbReference type="AlphaFoldDB" id="A0A7R9GWM7"/>
<evidence type="ECO:0000313" key="2">
    <source>
        <dbReference type="EMBL" id="CAD7400319.1"/>
    </source>
</evidence>
<dbReference type="EMBL" id="OC318047">
    <property type="protein sequence ID" value="CAD7400319.1"/>
    <property type="molecule type" value="Genomic_DNA"/>
</dbReference>